<protein>
    <submittedName>
        <fullName evidence="1">Uncharacterized protein</fullName>
    </submittedName>
</protein>
<dbReference type="Proteomes" id="UP000225706">
    <property type="component" value="Unassembled WGS sequence"/>
</dbReference>
<accession>A0A2B4S2P1</accession>
<sequence>MFTLKQYLLENWTTESAPASDTTFQIGYYADGKKKYSISSEIQLAEALSLAKNGIVTLLVKDPSRVPPGKKRKAKPNCNIALSESEEYGDEKRESSYDACLLRLRKQHKLPEFKLRCWARMMAPICSPILQQLKDFKSLKDDGVLDENEFASKKDKLLTELSSL</sequence>
<proteinExistence type="predicted"/>
<evidence type="ECO:0000313" key="2">
    <source>
        <dbReference type="Proteomes" id="UP000225706"/>
    </source>
</evidence>
<organism evidence="1 2">
    <name type="scientific">Stylophora pistillata</name>
    <name type="common">Smooth cauliflower coral</name>
    <dbReference type="NCBI Taxonomy" id="50429"/>
    <lineage>
        <taxon>Eukaryota</taxon>
        <taxon>Metazoa</taxon>
        <taxon>Cnidaria</taxon>
        <taxon>Anthozoa</taxon>
        <taxon>Hexacorallia</taxon>
        <taxon>Scleractinia</taxon>
        <taxon>Astrocoeniina</taxon>
        <taxon>Pocilloporidae</taxon>
        <taxon>Stylophora</taxon>
    </lineage>
</organism>
<reference evidence="2" key="1">
    <citation type="journal article" date="2017" name="bioRxiv">
        <title>Comparative analysis of the genomes of Stylophora pistillata and Acropora digitifera provides evidence for extensive differences between species of corals.</title>
        <authorList>
            <person name="Voolstra C.R."/>
            <person name="Li Y."/>
            <person name="Liew Y.J."/>
            <person name="Baumgarten S."/>
            <person name="Zoccola D."/>
            <person name="Flot J.-F."/>
            <person name="Tambutte S."/>
            <person name="Allemand D."/>
            <person name="Aranda M."/>
        </authorList>
    </citation>
    <scope>NUCLEOTIDE SEQUENCE [LARGE SCALE GENOMIC DNA]</scope>
</reference>
<dbReference type="AlphaFoldDB" id="A0A2B4S2P1"/>
<name>A0A2B4S2P1_STYPI</name>
<keyword evidence="2" id="KW-1185">Reference proteome</keyword>
<gene>
    <name evidence="1" type="ORF">AWC38_SpisGene12698</name>
</gene>
<dbReference type="EMBL" id="LSMT01000230">
    <property type="protein sequence ID" value="PFX22755.1"/>
    <property type="molecule type" value="Genomic_DNA"/>
</dbReference>
<comment type="caution">
    <text evidence="1">The sequence shown here is derived from an EMBL/GenBank/DDBJ whole genome shotgun (WGS) entry which is preliminary data.</text>
</comment>
<evidence type="ECO:0000313" key="1">
    <source>
        <dbReference type="EMBL" id="PFX22755.1"/>
    </source>
</evidence>